<evidence type="ECO:0000313" key="5">
    <source>
        <dbReference type="Proteomes" id="UP000651112"/>
    </source>
</evidence>
<gene>
    <name evidence="4" type="ORF">H8B21_14305</name>
</gene>
<dbReference type="EMBL" id="JACNYL010000003">
    <property type="protein sequence ID" value="MBD1422744.1"/>
    <property type="molecule type" value="Genomic_DNA"/>
</dbReference>
<protein>
    <submittedName>
        <fullName evidence="4">FecR domain-containing protein</fullName>
    </submittedName>
</protein>
<dbReference type="Gene3D" id="3.55.50.30">
    <property type="match status" value="1"/>
</dbReference>
<dbReference type="Proteomes" id="UP000651112">
    <property type="component" value="Unassembled WGS sequence"/>
</dbReference>
<dbReference type="InterPro" id="IPR006860">
    <property type="entry name" value="FecR"/>
</dbReference>
<dbReference type="PANTHER" id="PTHR30273:SF2">
    <property type="entry name" value="PROTEIN FECR"/>
    <property type="match status" value="1"/>
</dbReference>
<comment type="caution">
    <text evidence="4">The sequence shown here is derived from an EMBL/GenBank/DDBJ whole genome shotgun (WGS) entry which is preliminary data.</text>
</comment>
<dbReference type="PIRSF" id="PIRSF018266">
    <property type="entry name" value="FecR"/>
    <property type="match status" value="1"/>
</dbReference>
<keyword evidence="5" id="KW-1185">Reference proteome</keyword>
<feature type="domain" description="FecR protein" evidence="2">
    <location>
        <begin position="163"/>
        <end position="257"/>
    </location>
</feature>
<organism evidence="4 5">
    <name type="scientific">Sphingobacterium chuzhouense</name>
    <dbReference type="NCBI Taxonomy" id="1742264"/>
    <lineage>
        <taxon>Bacteria</taxon>
        <taxon>Pseudomonadati</taxon>
        <taxon>Bacteroidota</taxon>
        <taxon>Sphingobacteriia</taxon>
        <taxon>Sphingobacteriales</taxon>
        <taxon>Sphingobacteriaceae</taxon>
        <taxon>Sphingobacterium</taxon>
    </lineage>
</organism>
<dbReference type="Pfam" id="PF16344">
    <property type="entry name" value="FecR_C"/>
    <property type="match status" value="1"/>
</dbReference>
<evidence type="ECO:0000259" key="2">
    <source>
        <dbReference type="Pfam" id="PF04773"/>
    </source>
</evidence>
<keyword evidence="1" id="KW-1133">Transmembrane helix</keyword>
<dbReference type="RefSeq" id="WP_190314438.1">
    <property type="nucleotide sequence ID" value="NZ_JACNYL010000003.1"/>
</dbReference>
<dbReference type="PANTHER" id="PTHR30273">
    <property type="entry name" value="PERIPLASMIC SIGNAL SENSOR AND SIGMA FACTOR ACTIVATOR FECR-RELATED"/>
    <property type="match status" value="1"/>
</dbReference>
<evidence type="ECO:0000313" key="4">
    <source>
        <dbReference type="EMBL" id="MBD1422744.1"/>
    </source>
</evidence>
<sequence length="370" mass="41957">MADQHHIKVRTLLRKYLEGNCTEEEKAWVEDWYLSIDNSVNELTSKEVKEDLYALQNRLLTIPKQKTAFKTYIRAVAAIVFVVLIAGLILWSKKISEEQLLNTPVVAVEQDFMPGTNRATLSFDDQDEIELNSHQEGLINDGNAIVYADGTPLKEVEKVQMATLRTPVAGQYQITLPDGTKAWLNAFSSIRYPTVFTGAERQIETSGEVYLEVVHDAQKPFIVLSGEQRIEVLGTSFNIDAYGDRGQTLTTLVEGTIRLQHNKFGNQVELHTGQQAVVRDNKAIEVKRVDTEEISSWKDGLYIVNDEPLELYARKIERWYDVEVNMKPHGKKRLSAIIPRDAKLSEVLQAIELKTGVKFIIEGRRVTAKK</sequence>
<accession>A0ABR7XUN5</accession>
<dbReference type="Gene3D" id="2.60.120.1440">
    <property type="match status" value="1"/>
</dbReference>
<name>A0ABR7XUN5_9SPHI</name>
<evidence type="ECO:0000256" key="1">
    <source>
        <dbReference type="SAM" id="Phobius"/>
    </source>
</evidence>
<reference evidence="4 5" key="1">
    <citation type="submission" date="2020-08" db="EMBL/GenBank/DDBJ databases">
        <title>Sphingobacterium sp. DN00404 isolated from aquaculture water.</title>
        <authorList>
            <person name="Zhang M."/>
        </authorList>
    </citation>
    <scope>NUCLEOTIDE SEQUENCE [LARGE SCALE GENOMIC DNA]</scope>
    <source>
        <strain evidence="4 5">KCTC 42746</strain>
    </source>
</reference>
<feature type="transmembrane region" description="Helical" evidence="1">
    <location>
        <begin position="72"/>
        <end position="91"/>
    </location>
</feature>
<feature type="domain" description="Protein FecR C-terminal" evidence="3">
    <location>
        <begin position="302"/>
        <end position="367"/>
    </location>
</feature>
<keyword evidence="1" id="KW-0812">Transmembrane</keyword>
<keyword evidence="1" id="KW-0472">Membrane</keyword>
<evidence type="ECO:0000259" key="3">
    <source>
        <dbReference type="Pfam" id="PF16344"/>
    </source>
</evidence>
<dbReference type="InterPro" id="IPR032508">
    <property type="entry name" value="FecR_C"/>
</dbReference>
<proteinExistence type="predicted"/>
<dbReference type="Pfam" id="PF04773">
    <property type="entry name" value="FecR"/>
    <property type="match status" value="1"/>
</dbReference>
<dbReference type="InterPro" id="IPR012373">
    <property type="entry name" value="Ferrdict_sens_TM"/>
</dbReference>